<dbReference type="AlphaFoldDB" id="A0A101GSJ2"/>
<gene>
    <name evidence="5" type="ORF">XD82_0130</name>
    <name evidence="6" type="ORF">XE10_0110</name>
</gene>
<evidence type="ECO:0000256" key="1">
    <source>
        <dbReference type="ARBA" id="ARBA00022573"/>
    </source>
</evidence>
<dbReference type="NCBIfam" id="NF002090">
    <property type="entry name" value="PRK00923.1"/>
    <property type="match status" value="1"/>
</dbReference>
<dbReference type="PANTHER" id="PTHR33542">
    <property type="entry name" value="SIROHYDROCHLORIN FERROCHELATASE, CHLOROPLASTIC"/>
    <property type="match status" value="1"/>
</dbReference>
<dbReference type="GO" id="GO:0046872">
    <property type="term" value="F:metal ion binding"/>
    <property type="evidence" value="ECO:0007669"/>
    <property type="project" value="UniProtKB-KW"/>
</dbReference>
<evidence type="ECO:0000313" key="8">
    <source>
        <dbReference type="Proteomes" id="UP000054598"/>
    </source>
</evidence>
<keyword evidence="2" id="KW-0479">Metal-binding</keyword>
<keyword evidence="4" id="KW-0170">Cobalt</keyword>
<dbReference type="PANTHER" id="PTHR33542:SF3">
    <property type="entry name" value="SIROHYDROCHLORIN FERROCHELATASE, CHLOROPLASTIC"/>
    <property type="match status" value="1"/>
</dbReference>
<name>A0A101GSJ2_9EURY</name>
<sequence>MGRIGMLLVGHGSKLPYNKELIETTAGLIAEKTDEYLVKPGFMSLNTPTVVDQLEAFRGEDIDMLVVVPLFLAKGVHINQDIPKLLGLSEGSRIGTFQLNGKTVPLVYASPIGSDPLLAELMLKNASDAIATLKP</sequence>
<dbReference type="PATRIC" id="fig|2198.3.peg.1886"/>
<evidence type="ECO:0000313" key="5">
    <source>
        <dbReference type="EMBL" id="KUK63754.1"/>
    </source>
</evidence>
<dbReference type="GO" id="GO:0016829">
    <property type="term" value="F:lyase activity"/>
    <property type="evidence" value="ECO:0007669"/>
    <property type="project" value="UniProtKB-KW"/>
</dbReference>
<keyword evidence="1" id="KW-0169">Cobalamin biosynthesis</keyword>
<protein>
    <submittedName>
        <fullName evidence="5">Cobalamin (Vitamin B12) biosynthesis CbiX protein</fullName>
    </submittedName>
</protein>
<evidence type="ECO:0000256" key="2">
    <source>
        <dbReference type="ARBA" id="ARBA00022723"/>
    </source>
</evidence>
<accession>A0A101GSJ2</accession>
<dbReference type="NCBIfam" id="NF033198">
    <property type="entry name" value="F430_CfbA"/>
    <property type="match status" value="1"/>
</dbReference>
<reference evidence="5" key="1">
    <citation type="journal article" date="2015" name="MBio">
        <title>Genome-resolved metagenomic analysis reveals roles for candidate phyla and other microbial community members in biogeochemical transformations in oil reservoirs.</title>
        <authorList>
            <person name="Hu P."/>
            <person name="Tom L."/>
            <person name="Singh A."/>
            <person name="Thomas B.C."/>
            <person name="Baker B.J."/>
            <person name="Piceno Y.M."/>
            <person name="Andersen G.L."/>
            <person name="Banfield J.F."/>
        </authorList>
    </citation>
    <scope>NUCLEOTIDE SEQUENCE [LARGE SCALE GENOMIC DNA]</scope>
    <source>
        <strain evidence="5">62_101</strain>
        <strain evidence="6">63_41</strain>
    </source>
</reference>
<dbReference type="InterPro" id="IPR002762">
    <property type="entry name" value="CbiX-like"/>
</dbReference>
<evidence type="ECO:0000256" key="4">
    <source>
        <dbReference type="ARBA" id="ARBA00023285"/>
    </source>
</evidence>
<dbReference type="Pfam" id="PF01903">
    <property type="entry name" value="CbiX"/>
    <property type="match status" value="1"/>
</dbReference>
<dbReference type="CDD" id="cd03416">
    <property type="entry name" value="CbiX_SirB_N"/>
    <property type="match status" value="1"/>
</dbReference>
<evidence type="ECO:0000256" key="3">
    <source>
        <dbReference type="ARBA" id="ARBA00023239"/>
    </source>
</evidence>
<keyword evidence="3" id="KW-0456">Lyase</keyword>
<dbReference type="SUPFAM" id="SSF53800">
    <property type="entry name" value="Chelatase"/>
    <property type="match status" value="1"/>
</dbReference>
<organism evidence="5 7">
    <name type="scientific">Methanoculleus marisnigri</name>
    <dbReference type="NCBI Taxonomy" id="2198"/>
    <lineage>
        <taxon>Archaea</taxon>
        <taxon>Methanobacteriati</taxon>
        <taxon>Methanobacteriota</taxon>
        <taxon>Stenosarchaea group</taxon>
        <taxon>Methanomicrobia</taxon>
        <taxon>Methanomicrobiales</taxon>
        <taxon>Methanomicrobiaceae</taxon>
        <taxon>Methanoculleus</taxon>
    </lineage>
</organism>
<dbReference type="Proteomes" id="UP000054323">
    <property type="component" value="Unassembled WGS sequence"/>
</dbReference>
<dbReference type="GO" id="GO:0009236">
    <property type="term" value="P:cobalamin biosynthetic process"/>
    <property type="evidence" value="ECO:0007669"/>
    <property type="project" value="UniProtKB-KW"/>
</dbReference>
<comment type="caution">
    <text evidence="5">The sequence shown here is derived from an EMBL/GenBank/DDBJ whole genome shotgun (WGS) entry which is preliminary data.</text>
</comment>
<dbReference type="InterPro" id="IPR050963">
    <property type="entry name" value="Sirohydro_Cobaltochel/CbiX"/>
</dbReference>
<evidence type="ECO:0000313" key="6">
    <source>
        <dbReference type="EMBL" id="KUL05592.1"/>
    </source>
</evidence>
<evidence type="ECO:0000313" key="7">
    <source>
        <dbReference type="Proteomes" id="UP000054323"/>
    </source>
</evidence>
<dbReference type="Proteomes" id="UP000054598">
    <property type="component" value="Unassembled WGS sequence"/>
</dbReference>
<dbReference type="EMBL" id="LGGD01000007">
    <property type="protein sequence ID" value="KUK63754.1"/>
    <property type="molecule type" value="Genomic_DNA"/>
</dbReference>
<dbReference type="EMBL" id="LGHE01000006">
    <property type="protein sequence ID" value="KUL05592.1"/>
    <property type="molecule type" value="Genomic_DNA"/>
</dbReference>
<dbReference type="Gene3D" id="3.40.50.1400">
    <property type="match status" value="1"/>
</dbReference>
<proteinExistence type="predicted"/>
<reference evidence="7 8" key="2">
    <citation type="journal article" date="2015" name="MBio">
        <title>Genome-Resolved Metagenomic Analysis Reveals Roles for Candidate Phyla and Other Microbial Community Members in Biogeochemical Transformations in Oil Reservoirs.</title>
        <authorList>
            <person name="Hu P."/>
            <person name="Tom L."/>
            <person name="Singh A."/>
            <person name="Thomas B.C."/>
            <person name="Baker B.J."/>
            <person name="Piceno Y.M."/>
            <person name="Andersen G.L."/>
            <person name="Banfield J.F."/>
        </authorList>
    </citation>
    <scope>NUCLEOTIDE SEQUENCE [LARGE SCALE GENOMIC DNA]</scope>
</reference>